<dbReference type="Gene3D" id="3.30.70.360">
    <property type="match status" value="1"/>
</dbReference>
<dbReference type="HOGENOM" id="CLU_031812_1_2_1"/>
<organism evidence="3 4">
    <name type="scientific">Aspergillus ruber (strain CBS 135680)</name>
    <dbReference type="NCBI Taxonomy" id="1388766"/>
    <lineage>
        <taxon>Eukaryota</taxon>
        <taxon>Fungi</taxon>
        <taxon>Dikarya</taxon>
        <taxon>Ascomycota</taxon>
        <taxon>Pezizomycotina</taxon>
        <taxon>Eurotiomycetes</taxon>
        <taxon>Eurotiomycetidae</taxon>
        <taxon>Eurotiales</taxon>
        <taxon>Aspergillaceae</taxon>
        <taxon>Aspergillus</taxon>
        <taxon>Aspergillus subgen. Aspergillus</taxon>
    </lineage>
</organism>
<dbReference type="InterPro" id="IPR052030">
    <property type="entry name" value="Peptidase_M20/M20A_hydrolases"/>
</dbReference>
<dbReference type="CDD" id="cd05672">
    <property type="entry name" value="M20_ACY1L2-like"/>
    <property type="match status" value="1"/>
</dbReference>
<evidence type="ECO:0000256" key="1">
    <source>
        <dbReference type="ARBA" id="ARBA00006247"/>
    </source>
</evidence>
<dbReference type="SUPFAM" id="SSF53187">
    <property type="entry name" value="Zn-dependent exopeptidases"/>
    <property type="match status" value="1"/>
</dbReference>
<dbReference type="AlphaFoldDB" id="A0A017S2U4"/>
<dbReference type="NCBIfam" id="TIGR01891">
    <property type="entry name" value="amidohydrolases"/>
    <property type="match status" value="1"/>
</dbReference>
<dbReference type="PANTHER" id="PTHR30575:SF8">
    <property type="entry name" value="PEPTIDASE M20 DOMAIN-CONTAINING PROTEIN 2"/>
    <property type="match status" value="1"/>
</dbReference>
<comment type="similarity">
    <text evidence="1 2">Belongs to the peptidase M20A family.</text>
</comment>
<reference evidence="4" key="1">
    <citation type="journal article" date="2014" name="Nat. Commun.">
        <title>Genomic adaptations of the halophilic Dead Sea filamentous fungus Eurotium rubrum.</title>
        <authorList>
            <person name="Kis-Papo T."/>
            <person name="Weig A.R."/>
            <person name="Riley R."/>
            <person name="Persoh D."/>
            <person name="Salamov A."/>
            <person name="Sun H."/>
            <person name="Lipzen A."/>
            <person name="Wasser S.P."/>
            <person name="Rambold G."/>
            <person name="Grigoriev I.V."/>
            <person name="Nevo E."/>
        </authorList>
    </citation>
    <scope>NUCLEOTIDE SEQUENCE [LARGE SCALE GENOMIC DNA]</scope>
    <source>
        <strain evidence="4">CBS 135680</strain>
    </source>
</reference>
<accession>A0A017S2U4</accession>
<gene>
    <name evidence="3" type="ORF">EURHEDRAFT_381138</name>
</gene>
<dbReference type="GeneID" id="63694500"/>
<dbReference type="InterPro" id="IPR017439">
    <property type="entry name" value="Amidohydrolase"/>
</dbReference>
<dbReference type="RefSeq" id="XP_040634962.1">
    <property type="nucleotide sequence ID" value="XM_040779376.1"/>
</dbReference>
<evidence type="ECO:0000256" key="2">
    <source>
        <dbReference type="PIRNR" id="PIRNR037226"/>
    </source>
</evidence>
<dbReference type="InterPro" id="IPR017144">
    <property type="entry name" value="Xaa-Arg_dipeptidase"/>
</dbReference>
<name>A0A017S2U4_ASPRC</name>
<evidence type="ECO:0000313" key="3">
    <source>
        <dbReference type="EMBL" id="EYE91272.1"/>
    </source>
</evidence>
<sequence length="401" mass="43256">MEELGASIDAILKTINDSLRGLNRDIWSNPETAYQEFKAHDVICDYLEEQGCKVTRHAYGLATSFEAISGSGGRLINFNAEYDALPGIGHACGHNLITTSSVAAFLALSAILKKDNIPGRIQLLGTPAEEKGGGKIQLIDAGAYNGVDVSLMAHACPRKLFPGVVSDGCGGVSMNASKQIHCNFIGKSAHAGATPWEGLNALDALVMSYNNVSMLRQQIQPDERIHCAFLDTPKVANIIPSNTKAYWQVRGPTLKGLNQLIARVRNGIAAGALAAGCEVEIDEKELYADIKIIDILCERYQTHMVKHGRTIIKRHENVLSGSTDAGNVSYVLPTLHAMFAIPGPDGSHPHHPSFAAVAGTDQAHKEAIAVGKSLALVGWEMITDNQLFEQARKQWEVCIQE</sequence>
<dbReference type="InterPro" id="IPR036264">
    <property type="entry name" value="Bact_exopeptidase_dim_dom"/>
</dbReference>
<dbReference type="FunFam" id="3.30.70.360:FF:000004">
    <property type="entry name" value="Peptidase M20 domain-containing protein 2"/>
    <property type="match status" value="1"/>
</dbReference>
<proteinExistence type="inferred from homology"/>
<dbReference type="EMBL" id="KK088446">
    <property type="protein sequence ID" value="EYE91272.1"/>
    <property type="molecule type" value="Genomic_DNA"/>
</dbReference>
<keyword evidence="4" id="KW-1185">Reference proteome</keyword>
<dbReference type="OrthoDB" id="6119954at2759"/>
<evidence type="ECO:0000313" key="4">
    <source>
        <dbReference type="Proteomes" id="UP000019804"/>
    </source>
</evidence>
<dbReference type="GO" id="GO:0016805">
    <property type="term" value="F:dipeptidase activity"/>
    <property type="evidence" value="ECO:0007669"/>
    <property type="project" value="InterPro"/>
</dbReference>
<dbReference type="Proteomes" id="UP000019804">
    <property type="component" value="Unassembled WGS sequence"/>
</dbReference>
<dbReference type="InterPro" id="IPR002933">
    <property type="entry name" value="Peptidase_M20"/>
</dbReference>
<dbReference type="PANTHER" id="PTHR30575">
    <property type="entry name" value="PEPTIDASE M20"/>
    <property type="match status" value="1"/>
</dbReference>
<protein>
    <recommendedName>
        <fullName evidence="2">Peptidase M20 domain-containing protein 2</fullName>
    </recommendedName>
</protein>
<dbReference type="Pfam" id="PF01546">
    <property type="entry name" value="Peptidase_M20"/>
    <property type="match status" value="1"/>
</dbReference>
<dbReference type="SUPFAM" id="SSF55031">
    <property type="entry name" value="Bacterial exopeptidase dimerisation domain"/>
    <property type="match status" value="1"/>
</dbReference>
<dbReference type="Gene3D" id="3.40.630.10">
    <property type="entry name" value="Zn peptidases"/>
    <property type="match status" value="1"/>
</dbReference>
<dbReference type="PIRSF" id="PIRSF037226">
    <property type="entry name" value="Amidohydrolase_ACY1L2_prd"/>
    <property type="match status" value="1"/>
</dbReference>